<organism evidence="1 2">
    <name type="scientific">Novipirellula herctigrandis</name>
    <dbReference type="NCBI Taxonomy" id="2527986"/>
    <lineage>
        <taxon>Bacteria</taxon>
        <taxon>Pseudomonadati</taxon>
        <taxon>Planctomycetota</taxon>
        <taxon>Planctomycetia</taxon>
        <taxon>Pirellulales</taxon>
        <taxon>Pirellulaceae</taxon>
        <taxon>Novipirellula</taxon>
    </lineage>
</organism>
<dbReference type="Proteomes" id="UP000315010">
    <property type="component" value="Unassembled WGS sequence"/>
</dbReference>
<accession>A0A5C5Z3H4</accession>
<name>A0A5C5Z3H4_9BACT</name>
<comment type="caution">
    <text evidence="1">The sequence shown here is derived from an EMBL/GenBank/DDBJ whole genome shotgun (WGS) entry which is preliminary data.</text>
</comment>
<reference evidence="1 2" key="1">
    <citation type="submission" date="2019-02" db="EMBL/GenBank/DDBJ databases">
        <title>Deep-cultivation of Planctomycetes and their phenomic and genomic characterization uncovers novel biology.</title>
        <authorList>
            <person name="Wiegand S."/>
            <person name="Jogler M."/>
            <person name="Boedeker C."/>
            <person name="Pinto D."/>
            <person name="Vollmers J."/>
            <person name="Rivas-Marin E."/>
            <person name="Kohn T."/>
            <person name="Peeters S.H."/>
            <person name="Heuer A."/>
            <person name="Rast P."/>
            <person name="Oberbeckmann S."/>
            <person name="Bunk B."/>
            <person name="Jeske O."/>
            <person name="Meyerdierks A."/>
            <person name="Storesund J.E."/>
            <person name="Kallscheuer N."/>
            <person name="Luecker S."/>
            <person name="Lage O.M."/>
            <person name="Pohl T."/>
            <person name="Merkel B.J."/>
            <person name="Hornburger P."/>
            <person name="Mueller R.-W."/>
            <person name="Bruemmer F."/>
            <person name="Labrenz M."/>
            <person name="Spormann A.M."/>
            <person name="Op Den Camp H."/>
            <person name="Overmann J."/>
            <person name="Amann R."/>
            <person name="Jetten M.S.M."/>
            <person name="Mascher T."/>
            <person name="Medema M.H."/>
            <person name="Devos D.P."/>
            <person name="Kaster A.-K."/>
            <person name="Ovreas L."/>
            <person name="Rohde M."/>
            <person name="Galperin M.Y."/>
            <person name="Jogler C."/>
        </authorList>
    </citation>
    <scope>NUCLEOTIDE SEQUENCE [LARGE SCALE GENOMIC DNA]</scope>
    <source>
        <strain evidence="1 2">CA13</strain>
    </source>
</reference>
<dbReference type="InterPro" id="IPR011050">
    <property type="entry name" value="Pectin_lyase_fold/virulence"/>
</dbReference>
<dbReference type="EMBL" id="SJPJ01000001">
    <property type="protein sequence ID" value="TWT81536.1"/>
    <property type="molecule type" value="Genomic_DNA"/>
</dbReference>
<dbReference type="SMART" id="SM00710">
    <property type="entry name" value="PbH1"/>
    <property type="match status" value="3"/>
</dbReference>
<dbReference type="AlphaFoldDB" id="A0A5C5Z3H4"/>
<dbReference type="InterPro" id="IPR012334">
    <property type="entry name" value="Pectin_lyas_fold"/>
</dbReference>
<dbReference type="SUPFAM" id="SSF51126">
    <property type="entry name" value="Pectin lyase-like"/>
    <property type="match status" value="1"/>
</dbReference>
<dbReference type="PANTHER" id="PTHR36453:SF1">
    <property type="entry name" value="RIGHT HANDED BETA HELIX DOMAIN-CONTAINING PROTEIN"/>
    <property type="match status" value="1"/>
</dbReference>
<dbReference type="InterPro" id="IPR006626">
    <property type="entry name" value="PbH1"/>
</dbReference>
<gene>
    <name evidence="1" type="ORF">CA13_29890</name>
</gene>
<sequence length="789" mass="88800">MRSFDFNLIAIVVRTRLSSRRRAFWSVPALFAVLMLTTSNKPLQATEYFVSPVGTDQDDGSKARPFATIQRAAIEMGPGDICWLRHGHYRTEAILKGLKGLPDKPLVFKSYPGEQVVFDGTITLPPQWSPWKDGIYQIQSGEPVWQLFTDRKLVDVARWPNASFEDGSIWQIESCMRFTDRVFARGKTIGKTTDGLIHDRNPISRDADSSEEGSEALTVNEGINQVSLGETGVDFTGAIAVLNLHHWLTWARPITDHDAGRNWFHYDNQGTKMKKYVAYYILGLPALDRANEWWYDAESETIYFRPADEIDPNQVQVTAKVRDYTLRLIECEHVVFQGLEFFASTFSMTDCEHVVVEDSRLLYPSTNKFMLGDFSWFSSSADPDKMHGKDAKGKTNRNVMTRIVNRDKGVHGNVIRNCEIAFANSPAMEVRSAGSVIENCYIHDIEWDVNSSGGSGTLSGGGGCIIRRNTIRTAGNSEGIRPGPDSIVQYNRLWDLGKLQHDGSAINIGTDAQKGTVVRYNWVHNTNRAGIRFDSTTNRMGESGCVHHNVVFNLSTHGSKFKGDRHLLFNNTFYNSYFSIPNRFGNTDGHNRNTLARNNLADTMVAWSVRRPEEPISARMENNLHGEGVVVNQLRDPANLDFRPKRGSRVIDAGIAVTKADKPTDDTNLEPPSFIGNSPDIGAYESGDRSYWIPGRLQKRASTPIPPNGAQEVQQDVSLMFLEAYGADRHIVYFSNEEKNLHHQVTLDRSNIVNPGTLQPGQRYFWRVDAVMPDGQILKGELWFFFVEN</sequence>
<keyword evidence="2" id="KW-1185">Reference proteome</keyword>
<evidence type="ECO:0000313" key="2">
    <source>
        <dbReference type="Proteomes" id="UP000315010"/>
    </source>
</evidence>
<evidence type="ECO:0000313" key="1">
    <source>
        <dbReference type="EMBL" id="TWT81536.1"/>
    </source>
</evidence>
<proteinExistence type="predicted"/>
<protein>
    <submittedName>
        <fullName evidence="1">Uncharacterized protein</fullName>
    </submittedName>
</protein>
<dbReference type="PANTHER" id="PTHR36453">
    <property type="entry name" value="SECRETED PROTEIN-RELATED"/>
    <property type="match status" value="1"/>
</dbReference>
<dbReference type="Gene3D" id="2.160.20.10">
    <property type="entry name" value="Single-stranded right-handed beta-helix, Pectin lyase-like"/>
    <property type="match status" value="2"/>
</dbReference>